<reference evidence="2" key="1">
    <citation type="journal article" date="2021" name="Nat. Commun.">
        <title>Genomic analyses provide insights into spinach domestication and the genetic basis of agronomic traits.</title>
        <authorList>
            <person name="Cai X."/>
            <person name="Sun X."/>
            <person name="Xu C."/>
            <person name="Sun H."/>
            <person name="Wang X."/>
            <person name="Ge C."/>
            <person name="Zhang Z."/>
            <person name="Wang Q."/>
            <person name="Fei Z."/>
            <person name="Jiao C."/>
            <person name="Wang Q."/>
        </authorList>
    </citation>
    <scope>NUCLEOTIDE SEQUENCE [LARGE SCALE GENOMIC DNA]</scope>
    <source>
        <strain evidence="2">cv. Varoflay</strain>
    </source>
</reference>
<evidence type="ECO:0000313" key="4">
    <source>
        <dbReference type="RefSeq" id="XP_056684965.1"/>
    </source>
</evidence>
<name>A0ABM3QNN7_SPIOL</name>
<feature type="compositionally biased region" description="Basic residues" evidence="1">
    <location>
        <begin position="12"/>
        <end position="21"/>
    </location>
</feature>
<evidence type="ECO:0000313" key="2">
    <source>
        <dbReference type="Proteomes" id="UP000813463"/>
    </source>
</evidence>
<feature type="region of interest" description="Disordered" evidence="1">
    <location>
        <begin position="1"/>
        <end position="21"/>
    </location>
</feature>
<dbReference type="GeneID" id="130461075"/>
<evidence type="ECO:0000313" key="3">
    <source>
        <dbReference type="RefSeq" id="XP_056684964.1"/>
    </source>
</evidence>
<evidence type="ECO:0000313" key="5">
    <source>
        <dbReference type="RefSeq" id="XP_056684966.1"/>
    </source>
</evidence>
<proteinExistence type="predicted"/>
<reference evidence="3 4" key="2">
    <citation type="submission" date="2025-05" db="UniProtKB">
        <authorList>
            <consortium name="RefSeq"/>
        </authorList>
    </citation>
    <scope>IDENTIFICATION</scope>
    <source>
        <tissue evidence="3 4">Leaf</tissue>
    </source>
</reference>
<dbReference type="Proteomes" id="UP000813463">
    <property type="component" value="Chromosome 5"/>
</dbReference>
<organism evidence="2 5">
    <name type="scientific">Spinacia oleracea</name>
    <name type="common">Spinach</name>
    <dbReference type="NCBI Taxonomy" id="3562"/>
    <lineage>
        <taxon>Eukaryota</taxon>
        <taxon>Viridiplantae</taxon>
        <taxon>Streptophyta</taxon>
        <taxon>Embryophyta</taxon>
        <taxon>Tracheophyta</taxon>
        <taxon>Spermatophyta</taxon>
        <taxon>Magnoliopsida</taxon>
        <taxon>eudicotyledons</taxon>
        <taxon>Gunneridae</taxon>
        <taxon>Pentapetalae</taxon>
        <taxon>Caryophyllales</taxon>
        <taxon>Chenopodiaceae</taxon>
        <taxon>Chenopodioideae</taxon>
        <taxon>Anserineae</taxon>
        <taxon>Spinacia</taxon>
    </lineage>
</organism>
<protein>
    <submittedName>
        <fullName evidence="3 4">Uncharacterized protein isoform X2</fullName>
    </submittedName>
</protein>
<keyword evidence="2" id="KW-1185">Reference proteome</keyword>
<gene>
    <name evidence="3 4 5" type="primary">LOC130461075</name>
</gene>
<accession>A0ABM3QNN7</accession>
<evidence type="ECO:0000256" key="1">
    <source>
        <dbReference type="SAM" id="MobiDB-lite"/>
    </source>
</evidence>
<dbReference type="RefSeq" id="XP_056684965.1">
    <property type="nucleotide sequence ID" value="XM_056828987.1"/>
</dbReference>
<sequence>MHRSQQYLLEQKRKRTNEHVTKKEKHRNWLCYIQISCKEIHSIQEKVSMRSIFTGCEDVPPSISRVADSVGIDMPTFELLKYDPYDWIKRSQVLSAFANAFHALQPLKSTCFQISDISCQFNLILTQC</sequence>
<dbReference type="RefSeq" id="XP_056684964.1">
    <property type="nucleotide sequence ID" value="XM_056828986.1"/>
</dbReference>
<dbReference type="RefSeq" id="XP_056684966.1">
    <property type="nucleotide sequence ID" value="XM_056828988.1"/>
</dbReference>